<keyword evidence="1" id="KW-1133">Transmembrane helix</keyword>
<feature type="chain" id="PRO_5004579357" description="Saposin B-type domain-containing protein" evidence="2">
    <location>
        <begin position="21"/>
        <end position="243"/>
    </location>
</feature>
<protein>
    <recommendedName>
        <fullName evidence="5">Saposin B-type domain-containing protein</fullName>
    </recommendedName>
</protein>
<reference evidence="3" key="2">
    <citation type="submission" date="2015-02" db="UniProtKB">
        <authorList>
            <consortium name="EnsemblMetazoa"/>
        </authorList>
    </citation>
    <scope>IDENTIFICATION</scope>
</reference>
<keyword evidence="2" id="KW-0732">Signal</keyword>
<evidence type="ECO:0000313" key="4">
    <source>
        <dbReference type="Proteomes" id="UP000014500"/>
    </source>
</evidence>
<dbReference type="EnsemblMetazoa" id="SMAR002506-RA">
    <property type="protein sequence ID" value="SMAR002506-PA"/>
    <property type="gene ID" value="SMAR002506"/>
</dbReference>
<keyword evidence="1" id="KW-0472">Membrane</keyword>
<reference evidence="4" key="1">
    <citation type="submission" date="2011-05" db="EMBL/GenBank/DDBJ databases">
        <authorList>
            <person name="Richards S.R."/>
            <person name="Qu J."/>
            <person name="Jiang H."/>
            <person name="Jhangiani S.N."/>
            <person name="Agravi P."/>
            <person name="Goodspeed R."/>
            <person name="Gross S."/>
            <person name="Mandapat C."/>
            <person name="Jackson L."/>
            <person name="Mathew T."/>
            <person name="Pu L."/>
            <person name="Thornton R."/>
            <person name="Saada N."/>
            <person name="Wilczek-Boney K.B."/>
            <person name="Lee S."/>
            <person name="Kovar C."/>
            <person name="Wu Y."/>
            <person name="Scherer S.E."/>
            <person name="Worley K.C."/>
            <person name="Muzny D.M."/>
            <person name="Gibbs R."/>
        </authorList>
    </citation>
    <scope>NUCLEOTIDE SEQUENCE</scope>
    <source>
        <strain evidence="4">Brora</strain>
    </source>
</reference>
<dbReference type="Proteomes" id="UP000014500">
    <property type="component" value="Unassembled WGS sequence"/>
</dbReference>
<dbReference type="HOGENOM" id="CLU_1143816_0_0_1"/>
<evidence type="ECO:0000313" key="3">
    <source>
        <dbReference type="EnsemblMetazoa" id="SMAR002506-PA"/>
    </source>
</evidence>
<feature type="transmembrane region" description="Helical" evidence="1">
    <location>
        <begin position="118"/>
        <end position="140"/>
    </location>
</feature>
<name>T1INC9_STRMM</name>
<feature type="signal peptide" evidence="2">
    <location>
        <begin position="1"/>
        <end position="20"/>
    </location>
</feature>
<evidence type="ECO:0008006" key="5">
    <source>
        <dbReference type="Google" id="ProtNLM"/>
    </source>
</evidence>
<accession>T1INC9</accession>
<evidence type="ECO:0000256" key="2">
    <source>
        <dbReference type="SAM" id="SignalP"/>
    </source>
</evidence>
<organism evidence="3 4">
    <name type="scientific">Strigamia maritima</name>
    <name type="common">European centipede</name>
    <name type="synonym">Geophilus maritimus</name>
    <dbReference type="NCBI Taxonomy" id="126957"/>
    <lineage>
        <taxon>Eukaryota</taxon>
        <taxon>Metazoa</taxon>
        <taxon>Ecdysozoa</taxon>
        <taxon>Arthropoda</taxon>
        <taxon>Myriapoda</taxon>
        <taxon>Chilopoda</taxon>
        <taxon>Pleurostigmophora</taxon>
        <taxon>Geophilomorpha</taxon>
        <taxon>Linotaeniidae</taxon>
        <taxon>Strigamia</taxon>
    </lineage>
</organism>
<keyword evidence="1" id="KW-0812">Transmembrane</keyword>
<dbReference type="EMBL" id="JH431157">
    <property type="status" value="NOT_ANNOTATED_CDS"/>
    <property type="molecule type" value="Genomic_DNA"/>
</dbReference>
<sequence length="243" mass="27280">MDLITSLVFTIFCLFAASVAQSQQQNQQQVVQPTSDVNADRSTQTFSQPINNYDYTYLTKPYGYSAYRAYDQGYQPPQQQQQQMGYGGGYATGGGHGNYDNNYGMSHHHASSGLFASVWPYILLPFLIFFGLTFFFPLIVHVPNQWGSRETTNEPTDEASFIIQSIIEAVESNKCLQKTACDMGLYARHLKSIKPTVLGYVEKFSPPTLAPYVEVLKEAANTKGEMKDYCDKYICDKMAKPAD</sequence>
<proteinExistence type="predicted"/>
<dbReference type="AlphaFoldDB" id="T1INC9"/>
<evidence type="ECO:0000256" key="1">
    <source>
        <dbReference type="SAM" id="Phobius"/>
    </source>
</evidence>
<keyword evidence="4" id="KW-1185">Reference proteome</keyword>